<dbReference type="EMBL" id="CP021425">
    <property type="protein sequence ID" value="ARU59550.1"/>
    <property type="molecule type" value="Genomic_DNA"/>
</dbReference>
<proteinExistence type="predicted"/>
<dbReference type="OrthoDB" id="9793050at2"/>
<dbReference type="Proteomes" id="UP000196027">
    <property type="component" value="Chromosome"/>
</dbReference>
<dbReference type="GO" id="GO:0000166">
    <property type="term" value="F:nucleotide binding"/>
    <property type="evidence" value="ECO:0007669"/>
    <property type="project" value="InterPro"/>
</dbReference>
<dbReference type="AlphaFoldDB" id="A0A1Y0IGW9"/>
<evidence type="ECO:0000259" key="1">
    <source>
        <dbReference type="Pfam" id="PF01408"/>
    </source>
</evidence>
<gene>
    <name evidence="2" type="ORF">OLMES_5570</name>
</gene>
<dbReference type="Pfam" id="PF01408">
    <property type="entry name" value="GFO_IDH_MocA"/>
    <property type="match status" value="1"/>
</dbReference>
<evidence type="ECO:0000313" key="3">
    <source>
        <dbReference type="Proteomes" id="UP000196027"/>
    </source>
</evidence>
<keyword evidence="3" id="KW-1185">Reference proteome</keyword>
<dbReference type="InterPro" id="IPR036291">
    <property type="entry name" value="NAD(P)-bd_dom_sf"/>
</dbReference>
<dbReference type="PANTHER" id="PTHR43377">
    <property type="entry name" value="BILIVERDIN REDUCTASE A"/>
    <property type="match status" value="1"/>
</dbReference>
<dbReference type="InterPro" id="IPR051450">
    <property type="entry name" value="Gfo/Idh/MocA_Oxidoreductases"/>
</dbReference>
<dbReference type="RefSeq" id="WP_087464213.1">
    <property type="nucleotide sequence ID" value="NZ_CP021425.1"/>
</dbReference>
<reference evidence="2 3" key="1">
    <citation type="submission" date="2017-05" db="EMBL/GenBank/DDBJ databases">
        <title>Genomic insights into alkan degradation activity of Oleiphilus messinensis.</title>
        <authorList>
            <person name="Kozyavkin S.A."/>
            <person name="Slesarev A.I."/>
            <person name="Golyshin P.N."/>
            <person name="Korzhenkov A."/>
            <person name="Golyshina O.N."/>
            <person name="Toshchakov S.V."/>
        </authorList>
    </citation>
    <scope>NUCLEOTIDE SEQUENCE [LARGE SCALE GENOMIC DNA]</scope>
    <source>
        <strain evidence="2 3">ME102</strain>
    </source>
</reference>
<evidence type="ECO:0000313" key="2">
    <source>
        <dbReference type="EMBL" id="ARU59550.1"/>
    </source>
</evidence>
<dbReference type="PANTHER" id="PTHR43377:SF1">
    <property type="entry name" value="BILIVERDIN REDUCTASE A"/>
    <property type="match status" value="1"/>
</dbReference>
<sequence>MTNVWLIGAGGMAADYAKVLSALNCDLTVIGRGEHSAQIFREKTGLSVFQGGLDRFLDSASIVPDAAIVSVGVEQLAPATLQLLNYGVRRILVEKPGGLNAQEIAEVNSVAAKKGSCVFVAYNRRFYGSVLEAEKIIQADGGVLSFNFEVTEWGHIIENIQKAEGVKESWFLANTTHVADLAFFMGGKPRELSSIANGGCDWHPSATIFAGSGISEADAPFTYHGNWSAPGSWGVDISTSSHRLIFKPMESLKIQKIGSIAIECHAFENELDDKFKPGLYLQTKSFLSNNDERLCTIQEQLSAVKTYCQMAGYALPTFDVCT</sequence>
<dbReference type="KEGG" id="ome:OLMES_5570"/>
<name>A0A1Y0IGW9_9GAMM</name>
<dbReference type="InterPro" id="IPR000683">
    <property type="entry name" value="Gfo/Idh/MocA-like_OxRdtase_N"/>
</dbReference>
<organism evidence="2 3">
    <name type="scientific">Oleiphilus messinensis</name>
    <dbReference type="NCBI Taxonomy" id="141451"/>
    <lineage>
        <taxon>Bacteria</taxon>
        <taxon>Pseudomonadati</taxon>
        <taxon>Pseudomonadota</taxon>
        <taxon>Gammaproteobacteria</taxon>
        <taxon>Oceanospirillales</taxon>
        <taxon>Oleiphilaceae</taxon>
        <taxon>Oleiphilus</taxon>
    </lineage>
</organism>
<dbReference type="SUPFAM" id="SSF51735">
    <property type="entry name" value="NAD(P)-binding Rossmann-fold domains"/>
    <property type="match status" value="1"/>
</dbReference>
<accession>A0A1Y0IGW9</accession>
<dbReference type="Gene3D" id="3.40.50.720">
    <property type="entry name" value="NAD(P)-binding Rossmann-like Domain"/>
    <property type="match status" value="1"/>
</dbReference>
<feature type="domain" description="Gfo/Idh/MocA-like oxidoreductase N-terminal" evidence="1">
    <location>
        <begin position="3"/>
        <end position="122"/>
    </location>
</feature>
<protein>
    <submittedName>
        <fullName evidence="2">Oxidoreductase domain protein</fullName>
    </submittedName>
</protein>